<protein>
    <submittedName>
        <fullName evidence="2">Urease accessory protein UreE</fullName>
    </submittedName>
</protein>
<dbReference type="InterPro" id="IPR004029">
    <property type="entry name" value="UreE_N"/>
</dbReference>
<gene>
    <name evidence="2" type="ORF">NCTC11544_03908</name>
</gene>
<dbReference type="SMART" id="SM00988">
    <property type="entry name" value="UreE_N"/>
    <property type="match status" value="1"/>
</dbReference>
<accession>A0A2X2GP84</accession>
<dbReference type="SUPFAM" id="SSF69287">
    <property type="entry name" value="Urease metallochaperone UreE, N-terminal domain"/>
    <property type="match status" value="1"/>
</dbReference>
<dbReference type="AlphaFoldDB" id="A0A2X2GP84"/>
<dbReference type="InterPro" id="IPR036118">
    <property type="entry name" value="UreE_N_sf"/>
</dbReference>
<dbReference type="Proteomes" id="UP000255529">
    <property type="component" value="Unassembled WGS sequence"/>
</dbReference>
<sequence length="182" mass="20699">MIIISEILGNINKNKEWQDKIRGTSPDYLILDSAQLEKECHQHSTHDGLKLAIFMPPNSRLADGDILIWDEETEIAVIVKVISHDIMVINLQRLLSTNSDAIIHYAFKLGLILGQHKLHAMIKNNLVYVPITIATSTLDAMFKENSFHSLSYWYVNGTDISSLLTPNEIDLLFDGIFPYRHV</sequence>
<dbReference type="Gene3D" id="2.60.260.20">
    <property type="entry name" value="Urease metallochaperone UreE, N-terminal domain"/>
    <property type="match status" value="1"/>
</dbReference>
<evidence type="ECO:0000313" key="3">
    <source>
        <dbReference type="Proteomes" id="UP000255529"/>
    </source>
</evidence>
<dbReference type="GeneID" id="74951857"/>
<feature type="domain" description="UreE urease accessory N-terminal" evidence="1">
    <location>
        <begin position="11"/>
        <end position="75"/>
    </location>
</feature>
<dbReference type="RefSeq" id="WP_165366710.1">
    <property type="nucleotide sequence ID" value="NZ_CAMKUF010000003.1"/>
</dbReference>
<name>A0A2X2GP84_9GAMM</name>
<evidence type="ECO:0000259" key="1">
    <source>
        <dbReference type="SMART" id="SM00988"/>
    </source>
</evidence>
<dbReference type="EMBL" id="UGYN01000002">
    <property type="protein sequence ID" value="SUI77287.1"/>
    <property type="molecule type" value="Genomic_DNA"/>
</dbReference>
<reference evidence="2 3" key="1">
    <citation type="submission" date="2018-06" db="EMBL/GenBank/DDBJ databases">
        <authorList>
            <consortium name="Pathogen Informatics"/>
            <person name="Doyle S."/>
        </authorList>
    </citation>
    <scope>NUCLEOTIDE SEQUENCE [LARGE SCALE GENOMIC DNA]</scope>
    <source>
        <strain evidence="2 3">NCTC11544</strain>
    </source>
</reference>
<evidence type="ECO:0000313" key="2">
    <source>
        <dbReference type="EMBL" id="SUI77287.1"/>
    </source>
</evidence>
<dbReference type="Pfam" id="PF02814">
    <property type="entry name" value="UreE_N"/>
    <property type="match status" value="1"/>
</dbReference>
<organism evidence="2 3">
    <name type="scientific">Serratia quinivorans</name>
    <dbReference type="NCBI Taxonomy" id="137545"/>
    <lineage>
        <taxon>Bacteria</taxon>
        <taxon>Pseudomonadati</taxon>
        <taxon>Pseudomonadota</taxon>
        <taxon>Gammaproteobacteria</taxon>
        <taxon>Enterobacterales</taxon>
        <taxon>Yersiniaceae</taxon>
        <taxon>Serratia</taxon>
    </lineage>
</organism>
<proteinExistence type="predicted"/>